<dbReference type="OrthoDB" id="4849160at2759"/>
<organism evidence="7 8">
    <name type="scientific">Elsinoe australis</name>
    <dbReference type="NCBI Taxonomy" id="40998"/>
    <lineage>
        <taxon>Eukaryota</taxon>
        <taxon>Fungi</taxon>
        <taxon>Dikarya</taxon>
        <taxon>Ascomycota</taxon>
        <taxon>Pezizomycotina</taxon>
        <taxon>Dothideomycetes</taxon>
        <taxon>Dothideomycetidae</taxon>
        <taxon>Myriangiales</taxon>
        <taxon>Elsinoaceae</taxon>
        <taxon>Elsinoe</taxon>
    </lineage>
</organism>
<evidence type="ECO:0000256" key="3">
    <source>
        <dbReference type="ARBA" id="ARBA00022525"/>
    </source>
</evidence>
<keyword evidence="3" id="KW-0964">Secreted</keyword>
<evidence type="ECO:0000256" key="5">
    <source>
        <dbReference type="SAM" id="SignalP"/>
    </source>
</evidence>
<evidence type="ECO:0000256" key="1">
    <source>
        <dbReference type="ARBA" id="ARBA00001973"/>
    </source>
</evidence>
<dbReference type="Pfam" id="PF03443">
    <property type="entry name" value="AA9"/>
    <property type="match status" value="1"/>
</dbReference>
<gene>
    <name evidence="7" type="ORF">B9Z65_9173</name>
</gene>
<keyword evidence="4" id="KW-1015">Disulfide bond</keyword>
<evidence type="ECO:0000313" key="8">
    <source>
        <dbReference type="Proteomes" id="UP000243723"/>
    </source>
</evidence>
<dbReference type="EMBL" id="NHZQ01000342">
    <property type="protein sequence ID" value="PSK41787.1"/>
    <property type="molecule type" value="Genomic_DNA"/>
</dbReference>
<protein>
    <recommendedName>
        <fullName evidence="6">Auxiliary Activity family 9 catalytic domain-containing protein</fullName>
    </recommendedName>
</protein>
<reference evidence="7 8" key="1">
    <citation type="submission" date="2017-05" db="EMBL/GenBank/DDBJ databases">
        <title>Draft genome sequence of Elsinoe australis.</title>
        <authorList>
            <person name="Cheng Q."/>
        </authorList>
    </citation>
    <scope>NUCLEOTIDE SEQUENCE [LARGE SCALE GENOMIC DNA]</scope>
    <source>
        <strain evidence="7 8">NL1</strain>
    </source>
</reference>
<name>A0A2P7Z0P8_9PEZI</name>
<dbReference type="InterPro" id="IPR005103">
    <property type="entry name" value="AA9_LPMO"/>
</dbReference>
<evidence type="ECO:0000256" key="4">
    <source>
        <dbReference type="ARBA" id="ARBA00023157"/>
    </source>
</evidence>
<feature type="domain" description="Auxiliary Activity family 9 catalytic" evidence="6">
    <location>
        <begin position="21"/>
        <end position="262"/>
    </location>
</feature>
<comment type="caution">
    <text evidence="7">The sequence shown here is derived from an EMBL/GenBank/DDBJ whole genome shotgun (WGS) entry which is preliminary data.</text>
</comment>
<proteinExistence type="predicted"/>
<comment type="cofactor">
    <cofactor evidence="1">
        <name>Cu(2+)</name>
        <dbReference type="ChEBI" id="CHEBI:29036"/>
    </cofactor>
</comment>
<keyword evidence="8" id="KW-1185">Reference proteome</keyword>
<dbReference type="Gene3D" id="2.70.50.70">
    <property type="match status" value="1"/>
</dbReference>
<sequence>MYNVAVFAAVVAALVHPVAGHTAVEKVVIDGNPYQGFYGDLKTPLPADSPAWHTNQGTGWQPVKGDSINKPDIIAHIDAEPSPNTAKARAGSEVTFHWSRRGICKEESNADPEVGWDCSHHGWTTTYLAPCNDDCAKVDKTQLKFFKIHESAMLGYPEGTRYAKGQPRGWVGKWGTDAIFYDNGNNQTVTLPGKIPSGNYTLRTEVASIHNNGPISERQIWPQAFNIRITDGADNAQVPEGVLGTAIYKTTDELLTMDLYDHEPNNLIKKAPGPALYTE</sequence>
<accession>A0A2P7Z0P8</accession>
<evidence type="ECO:0000256" key="2">
    <source>
        <dbReference type="ARBA" id="ARBA00004613"/>
    </source>
</evidence>
<dbReference type="CDD" id="cd21175">
    <property type="entry name" value="LPMO_AA9"/>
    <property type="match status" value="1"/>
</dbReference>
<evidence type="ECO:0000313" key="7">
    <source>
        <dbReference type="EMBL" id="PSK41787.1"/>
    </source>
</evidence>
<dbReference type="PANTHER" id="PTHR33353">
    <property type="entry name" value="PUTATIVE (AFU_ORTHOLOGUE AFUA_1G12560)-RELATED"/>
    <property type="match status" value="1"/>
</dbReference>
<keyword evidence="5" id="KW-0732">Signal</keyword>
<dbReference type="Proteomes" id="UP000243723">
    <property type="component" value="Unassembled WGS sequence"/>
</dbReference>
<feature type="chain" id="PRO_5015146981" description="Auxiliary Activity family 9 catalytic domain-containing protein" evidence="5">
    <location>
        <begin position="21"/>
        <end position="279"/>
    </location>
</feature>
<dbReference type="InterPro" id="IPR049892">
    <property type="entry name" value="AA9"/>
</dbReference>
<feature type="signal peptide" evidence="5">
    <location>
        <begin position="1"/>
        <end position="20"/>
    </location>
</feature>
<comment type="subcellular location">
    <subcellularLocation>
        <location evidence="2">Secreted</location>
    </subcellularLocation>
</comment>
<dbReference type="AlphaFoldDB" id="A0A2P7Z0P8"/>
<dbReference type="GO" id="GO:0005576">
    <property type="term" value="C:extracellular region"/>
    <property type="evidence" value="ECO:0007669"/>
    <property type="project" value="UniProtKB-SubCell"/>
</dbReference>
<evidence type="ECO:0000259" key="6">
    <source>
        <dbReference type="Pfam" id="PF03443"/>
    </source>
</evidence>
<dbReference type="PANTHER" id="PTHR33353:SF34">
    <property type="entry name" value="ENDO-BETA-1,4-GLUCANASE D"/>
    <property type="match status" value="1"/>
</dbReference>